<dbReference type="InterPro" id="IPR020845">
    <property type="entry name" value="AMP-binding_CS"/>
</dbReference>
<dbReference type="GO" id="GO:0005777">
    <property type="term" value="C:peroxisome"/>
    <property type="evidence" value="ECO:0007669"/>
    <property type="project" value="UniProtKB-SubCell"/>
</dbReference>
<evidence type="ECO:0000259" key="3">
    <source>
        <dbReference type="Pfam" id="PF00501"/>
    </source>
</evidence>
<proteinExistence type="predicted"/>
<dbReference type="InterPro" id="IPR042099">
    <property type="entry name" value="ANL_N_sf"/>
</dbReference>
<dbReference type="PANTHER" id="PTHR24096">
    <property type="entry name" value="LONG-CHAIN-FATTY-ACID--COA LIGASE"/>
    <property type="match status" value="1"/>
</dbReference>
<dbReference type="InterPro" id="IPR045851">
    <property type="entry name" value="AMP-bd_C_sf"/>
</dbReference>
<dbReference type="InterPro" id="IPR025110">
    <property type="entry name" value="AMP-bd_C"/>
</dbReference>
<dbReference type="SUPFAM" id="SSF56801">
    <property type="entry name" value="Acetyl-CoA synthetase-like"/>
    <property type="match status" value="1"/>
</dbReference>
<dbReference type="FunFam" id="3.40.50.12780:FF:000025">
    <property type="entry name" value="luciferin 4-monooxygenase"/>
    <property type="match status" value="1"/>
</dbReference>
<organism evidence="5 6">
    <name type="scientific">Chironomus riparius</name>
    <dbReference type="NCBI Taxonomy" id="315576"/>
    <lineage>
        <taxon>Eukaryota</taxon>
        <taxon>Metazoa</taxon>
        <taxon>Ecdysozoa</taxon>
        <taxon>Arthropoda</taxon>
        <taxon>Hexapoda</taxon>
        <taxon>Insecta</taxon>
        <taxon>Pterygota</taxon>
        <taxon>Neoptera</taxon>
        <taxon>Endopterygota</taxon>
        <taxon>Diptera</taxon>
        <taxon>Nematocera</taxon>
        <taxon>Chironomoidea</taxon>
        <taxon>Chironomidae</taxon>
        <taxon>Chironominae</taxon>
        <taxon>Chironomus</taxon>
    </lineage>
</organism>
<dbReference type="InterPro" id="IPR000873">
    <property type="entry name" value="AMP-dep_synth/lig_dom"/>
</dbReference>
<evidence type="ECO:0000313" key="6">
    <source>
        <dbReference type="Proteomes" id="UP001153620"/>
    </source>
</evidence>
<protein>
    <recommendedName>
        <fullName evidence="7">Luciferin 4-monooxygenase</fullName>
    </recommendedName>
</protein>
<dbReference type="Pfam" id="PF00501">
    <property type="entry name" value="AMP-binding"/>
    <property type="match status" value="1"/>
</dbReference>
<dbReference type="GO" id="GO:0046949">
    <property type="term" value="P:fatty-acyl-CoA biosynthetic process"/>
    <property type="evidence" value="ECO:0007669"/>
    <property type="project" value="TreeGrafter"/>
</dbReference>
<evidence type="ECO:0000256" key="2">
    <source>
        <dbReference type="ARBA" id="ARBA00023140"/>
    </source>
</evidence>
<name>A0A9N9S4A4_9DIPT</name>
<sequence>MSTFSTTYDAENNLWYGPKVSPIYNPDQNIGALILNILHQRGSSIAQISADSGIALTCQQLHNRTIVMAEYLKKCNLQENDYVGLVVNNSENVMAVAFACYALGIPVCPLSPIMTSLDICNIYEVVKPKLIFCDECNLKVVQEAVNAIKSNARIITVMEKVKGYECATDIIMEGDYEAVDNFVPPYVSSDKILGIICSSGSTGTPKRIIKTHRDMINQFFSGWKLPRYRPAVFFTYSPLFWISGFNGTIFAVLNYATNVITTELLVPAAEFVDIIQRYRVTYLTTLPFTMSNIIELKNLKPFETVECWMISGFAATKALCEKFAPLLPNGEIWITYGLSETSIVSCNNTCDYSHIGFLNQNCVVKLIDVNGNNVGPNEQGEILIKAEPKFSGYHLDPKKTEEAVPDGWFHTGDIAFFDDKCRLHYVDRKVEIMNYEGYYIIPHEMESLINEVDGVVSSSVVGYLEKNSINYIVHAFVVPDETKDIRENQITDHVHAKVIEQRQLRGGVHFVKSFPLGRTGKVDKIKLREMAMKLSA</sequence>
<feature type="domain" description="AMP-binding enzyme C-terminal" evidence="4">
    <location>
        <begin position="444"/>
        <end position="521"/>
    </location>
</feature>
<dbReference type="AlphaFoldDB" id="A0A9N9S4A4"/>
<dbReference type="Gene3D" id="3.30.300.30">
    <property type="match status" value="1"/>
</dbReference>
<keyword evidence="2" id="KW-0576">Peroxisome</keyword>
<evidence type="ECO:0000259" key="4">
    <source>
        <dbReference type="Pfam" id="PF13193"/>
    </source>
</evidence>
<evidence type="ECO:0000313" key="5">
    <source>
        <dbReference type="EMBL" id="CAG9809663.1"/>
    </source>
</evidence>
<dbReference type="PANTHER" id="PTHR24096:SF353">
    <property type="entry name" value="GH16244P-RELATED"/>
    <property type="match status" value="1"/>
</dbReference>
<dbReference type="Proteomes" id="UP001153620">
    <property type="component" value="Chromosome 3"/>
</dbReference>
<gene>
    <name evidence="5" type="ORF">CHIRRI_LOCUS12483</name>
</gene>
<reference evidence="5" key="1">
    <citation type="submission" date="2022-01" db="EMBL/GenBank/DDBJ databases">
        <authorList>
            <person name="King R."/>
        </authorList>
    </citation>
    <scope>NUCLEOTIDE SEQUENCE</scope>
</reference>
<evidence type="ECO:0000256" key="1">
    <source>
        <dbReference type="ARBA" id="ARBA00004275"/>
    </source>
</evidence>
<evidence type="ECO:0008006" key="7">
    <source>
        <dbReference type="Google" id="ProtNLM"/>
    </source>
</evidence>
<dbReference type="GO" id="GO:0004467">
    <property type="term" value="F:long-chain fatty acid-CoA ligase activity"/>
    <property type="evidence" value="ECO:0007669"/>
    <property type="project" value="TreeGrafter"/>
</dbReference>
<feature type="domain" description="AMP-dependent synthetase/ligase" evidence="3">
    <location>
        <begin position="44"/>
        <end position="393"/>
    </location>
</feature>
<accession>A0A9N9S4A4</accession>
<comment type="subcellular location">
    <subcellularLocation>
        <location evidence="1">Peroxisome</location>
    </subcellularLocation>
</comment>
<reference evidence="5" key="2">
    <citation type="submission" date="2022-10" db="EMBL/GenBank/DDBJ databases">
        <authorList>
            <consortium name="ENA_rothamsted_submissions"/>
            <consortium name="culmorum"/>
            <person name="King R."/>
        </authorList>
    </citation>
    <scope>NUCLEOTIDE SEQUENCE</scope>
</reference>
<dbReference type="Gene3D" id="3.40.50.12780">
    <property type="entry name" value="N-terminal domain of ligase-like"/>
    <property type="match status" value="1"/>
</dbReference>
<dbReference type="PROSITE" id="PS00455">
    <property type="entry name" value="AMP_BINDING"/>
    <property type="match status" value="1"/>
</dbReference>
<keyword evidence="6" id="KW-1185">Reference proteome</keyword>
<dbReference type="EMBL" id="OU895879">
    <property type="protein sequence ID" value="CAG9809663.1"/>
    <property type="molecule type" value="Genomic_DNA"/>
</dbReference>
<dbReference type="Pfam" id="PF13193">
    <property type="entry name" value="AMP-binding_C"/>
    <property type="match status" value="1"/>
</dbReference>
<dbReference type="OrthoDB" id="10253869at2759"/>